<dbReference type="EMBL" id="CP144692">
    <property type="protein sequence ID" value="WVY96677.1"/>
    <property type="molecule type" value="Genomic_DNA"/>
</dbReference>
<dbReference type="Pfam" id="PF07714">
    <property type="entry name" value="PK_Tyr_Ser-Thr"/>
    <property type="match status" value="1"/>
</dbReference>
<dbReference type="PANTHER" id="PTHR47989:SF58">
    <property type="entry name" value="PROTEIN KINASE DOMAIN-CONTAINING PROTEIN"/>
    <property type="match status" value="1"/>
</dbReference>
<dbReference type="GO" id="GO:0004674">
    <property type="term" value="F:protein serine/threonine kinase activity"/>
    <property type="evidence" value="ECO:0007669"/>
    <property type="project" value="UniProtKB-KW"/>
</dbReference>
<dbReference type="InterPro" id="IPR001245">
    <property type="entry name" value="Ser-Thr/Tyr_kinase_cat_dom"/>
</dbReference>
<keyword evidence="5" id="KW-1133">Transmembrane helix</keyword>
<evidence type="ECO:0000256" key="1">
    <source>
        <dbReference type="ARBA" id="ARBA00022527"/>
    </source>
</evidence>
<dbReference type="PROSITE" id="PS00107">
    <property type="entry name" value="PROTEIN_KINASE_ATP"/>
    <property type="match status" value="1"/>
</dbReference>
<feature type="binding site" evidence="4">
    <location>
        <position position="133"/>
    </location>
    <ligand>
        <name>ATP</name>
        <dbReference type="ChEBI" id="CHEBI:30616"/>
    </ligand>
</feature>
<keyword evidence="2 4" id="KW-0547">Nucleotide-binding</keyword>
<reference evidence="7 8" key="1">
    <citation type="journal article" date="2023" name="Life. Sci Alliance">
        <title>Evolutionary insights into 3D genome organization and epigenetic landscape of Vigna mungo.</title>
        <authorList>
            <person name="Junaid A."/>
            <person name="Singh B."/>
            <person name="Bhatia S."/>
        </authorList>
    </citation>
    <scope>NUCLEOTIDE SEQUENCE [LARGE SCALE GENOMIC DNA]</scope>
    <source>
        <strain evidence="7">Urdbean</strain>
    </source>
</reference>
<dbReference type="InterPro" id="IPR000719">
    <property type="entry name" value="Prot_kinase_dom"/>
</dbReference>
<dbReference type="SUPFAM" id="SSF56112">
    <property type="entry name" value="Protein kinase-like (PK-like)"/>
    <property type="match status" value="1"/>
</dbReference>
<dbReference type="InterPro" id="IPR017441">
    <property type="entry name" value="Protein_kinase_ATP_BS"/>
</dbReference>
<sequence length="202" mass="22978">MGVKVSGGCEVDGYGSFWLTFRFFSCLSCVALRLFTGGSGRKSHQALVFRLTKAGVALLKHRRKKLKPFQFDFDLEEQGSRCRLRLNTGSIWFKIRELEKVTDNFSFQNLIGRGGFGLLYKGTLLDGIVVAIKRFLESDFQGDMEFCNEVEIVSNLKHRNLVPQRGYCVAEESDNYDERGSQRGRFVYVIGLSECKEIIDMA</sequence>
<dbReference type="AlphaFoldDB" id="A0AAQ3MSR6"/>
<dbReference type="Proteomes" id="UP001374535">
    <property type="component" value="Chromosome 9"/>
</dbReference>
<dbReference type="GO" id="GO:0005524">
    <property type="term" value="F:ATP binding"/>
    <property type="evidence" value="ECO:0007669"/>
    <property type="project" value="UniProtKB-UniRule"/>
</dbReference>
<keyword evidence="1" id="KW-0723">Serine/threonine-protein kinase</keyword>
<protein>
    <recommendedName>
        <fullName evidence="6">Protein kinase domain-containing protein</fullName>
    </recommendedName>
</protein>
<evidence type="ECO:0000256" key="3">
    <source>
        <dbReference type="ARBA" id="ARBA00022840"/>
    </source>
</evidence>
<keyword evidence="3 4" id="KW-0067">ATP-binding</keyword>
<keyword evidence="1" id="KW-0808">Transferase</keyword>
<evidence type="ECO:0000256" key="5">
    <source>
        <dbReference type="SAM" id="Phobius"/>
    </source>
</evidence>
<dbReference type="PROSITE" id="PS50011">
    <property type="entry name" value="PROTEIN_KINASE_DOM"/>
    <property type="match status" value="1"/>
</dbReference>
<evidence type="ECO:0000313" key="8">
    <source>
        <dbReference type="Proteomes" id="UP001374535"/>
    </source>
</evidence>
<keyword evidence="1" id="KW-0418">Kinase</keyword>
<evidence type="ECO:0000256" key="4">
    <source>
        <dbReference type="PROSITE-ProRule" id="PRU10141"/>
    </source>
</evidence>
<feature type="transmembrane region" description="Helical" evidence="5">
    <location>
        <begin position="15"/>
        <end position="35"/>
    </location>
</feature>
<name>A0AAQ3MSR6_VIGMU</name>
<dbReference type="InterPro" id="IPR011009">
    <property type="entry name" value="Kinase-like_dom_sf"/>
</dbReference>
<evidence type="ECO:0000259" key="6">
    <source>
        <dbReference type="PROSITE" id="PS50011"/>
    </source>
</evidence>
<proteinExistence type="predicted"/>
<keyword evidence="5" id="KW-0812">Transmembrane</keyword>
<dbReference type="FunFam" id="3.30.200.20:FF:000015">
    <property type="entry name" value="Somatic embryogenesis receptor kinase 1"/>
    <property type="match status" value="1"/>
</dbReference>
<evidence type="ECO:0000313" key="7">
    <source>
        <dbReference type="EMBL" id="WVY96677.1"/>
    </source>
</evidence>
<keyword evidence="5" id="KW-0472">Membrane</keyword>
<evidence type="ECO:0000256" key="2">
    <source>
        <dbReference type="ARBA" id="ARBA00022741"/>
    </source>
</evidence>
<gene>
    <name evidence="7" type="ORF">V8G54_028828</name>
</gene>
<accession>A0AAQ3MSR6</accession>
<keyword evidence="8" id="KW-1185">Reference proteome</keyword>
<organism evidence="7 8">
    <name type="scientific">Vigna mungo</name>
    <name type="common">Black gram</name>
    <name type="synonym">Phaseolus mungo</name>
    <dbReference type="NCBI Taxonomy" id="3915"/>
    <lineage>
        <taxon>Eukaryota</taxon>
        <taxon>Viridiplantae</taxon>
        <taxon>Streptophyta</taxon>
        <taxon>Embryophyta</taxon>
        <taxon>Tracheophyta</taxon>
        <taxon>Spermatophyta</taxon>
        <taxon>Magnoliopsida</taxon>
        <taxon>eudicotyledons</taxon>
        <taxon>Gunneridae</taxon>
        <taxon>Pentapetalae</taxon>
        <taxon>rosids</taxon>
        <taxon>fabids</taxon>
        <taxon>Fabales</taxon>
        <taxon>Fabaceae</taxon>
        <taxon>Papilionoideae</taxon>
        <taxon>50 kb inversion clade</taxon>
        <taxon>NPAAA clade</taxon>
        <taxon>indigoferoid/millettioid clade</taxon>
        <taxon>Phaseoleae</taxon>
        <taxon>Vigna</taxon>
    </lineage>
</organism>
<dbReference type="PANTHER" id="PTHR47989">
    <property type="entry name" value="OS01G0750732 PROTEIN"/>
    <property type="match status" value="1"/>
</dbReference>
<dbReference type="Gene3D" id="3.30.200.20">
    <property type="entry name" value="Phosphorylase Kinase, domain 1"/>
    <property type="match status" value="1"/>
</dbReference>
<feature type="domain" description="Protein kinase" evidence="6">
    <location>
        <begin position="105"/>
        <end position="202"/>
    </location>
</feature>